<comment type="caution">
    <text evidence="2">The sequence shown here is derived from an EMBL/GenBank/DDBJ whole genome shotgun (WGS) entry which is preliminary data.</text>
</comment>
<dbReference type="Proteomes" id="UP000431826">
    <property type="component" value="Unassembled WGS sequence"/>
</dbReference>
<keyword evidence="3" id="KW-1185">Reference proteome</keyword>
<gene>
    <name evidence="2" type="ORF">Stube_41850</name>
</gene>
<evidence type="ECO:0000313" key="2">
    <source>
        <dbReference type="EMBL" id="GFE39512.1"/>
    </source>
</evidence>
<organism evidence="2 3">
    <name type="scientific">Streptomyces tubercidicus</name>
    <dbReference type="NCBI Taxonomy" id="47759"/>
    <lineage>
        <taxon>Bacteria</taxon>
        <taxon>Bacillati</taxon>
        <taxon>Actinomycetota</taxon>
        <taxon>Actinomycetes</taxon>
        <taxon>Kitasatosporales</taxon>
        <taxon>Streptomycetaceae</taxon>
        <taxon>Streptomyces</taxon>
    </lineage>
</organism>
<accession>A0A640UVW2</accession>
<proteinExistence type="predicted"/>
<feature type="region of interest" description="Disordered" evidence="1">
    <location>
        <begin position="23"/>
        <end position="94"/>
    </location>
</feature>
<evidence type="ECO:0000313" key="3">
    <source>
        <dbReference type="Proteomes" id="UP000431826"/>
    </source>
</evidence>
<evidence type="ECO:0000256" key="1">
    <source>
        <dbReference type="SAM" id="MobiDB-lite"/>
    </source>
</evidence>
<reference evidence="2 3" key="1">
    <citation type="submission" date="2019-12" db="EMBL/GenBank/DDBJ databases">
        <title>Whole genome shotgun sequence of Streptomyces tubercidicus NBRC 13090.</title>
        <authorList>
            <person name="Ichikawa N."/>
            <person name="Kimura A."/>
            <person name="Kitahashi Y."/>
            <person name="Komaki H."/>
            <person name="Tamura T."/>
        </authorList>
    </citation>
    <scope>NUCLEOTIDE SEQUENCE [LARGE SCALE GENOMIC DNA]</scope>
    <source>
        <strain evidence="2 3">NBRC 13090</strain>
    </source>
</reference>
<dbReference type="AlphaFoldDB" id="A0A640UVW2"/>
<feature type="compositionally biased region" description="Basic residues" evidence="1">
    <location>
        <begin position="77"/>
        <end position="88"/>
    </location>
</feature>
<sequence length="166" mass="16469">MGKGAPAGLTGVPVRARRLSAAATAAGRLRRGGAVRVGPRPPDPGPRPAESLRPPALLRPPEPLRPDDPGPLPAGPRGRRSAGARRGRGTAGSLAGVAAEGVRGASSAAVLPGAVGRVVSVAAAPAGRAVCPVAALGDVLWWVLRPLPVVWSVPVMLVIAPVVPGP</sequence>
<protein>
    <submittedName>
        <fullName evidence="2">Uncharacterized protein</fullName>
    </submittedName>
</protein>
<name>A0A640UVW2_9ACTN</name>
<dbReference type="EMBL" id="BLIR01000001">
    <property type="protein sequence ID" value="GFE39512.1"/>
    <property type="molecule type" value="Genomic_DNA"/>
</dbReference>